<reference evidence="3" key="1">
    <citation type="submission" date="2017-01" db="EMBL/GenBank/DDBJ databases">
        <authorList>
            <person name="Wang Y."/>
            <person name="White M."/>
            <person name="Kvist S."/>
            <person name="Moncalvo J.-M."/>
        </authorList>
    </citation>
    <scope>NUCLEOTIDE SEQUENCE [LARGE SCALE GENOMIC DNA]</scope>
    <source>
        <strain evidence="3">ID-206-W2</strain>
    </source>
</reference>
<comment type="caution">
    <text evidence="2">The sequence shown here is derived from an EMBL/GenBank/DDBJ whole genome shotgun (WGS) entry which is preliminary data.</text>
</comment>
<dbReference type="Proteomes" id="UP000187429">
    <property type="component" value="Unassembled WGS sequence"/>
</dbReference>
<protein>
    <submittedName>
        <fullName evidence="2">Uncharacterized protein</fullName>
    </submittedName>
</protein>
<feature type="region of interest" description="Disordered" evidence="1">
    <location>
        <begin position="1"/>
        <end position="26"/>
    </location>
</feature>
<evidence type="ECO:0000256" key="1">
    <source>
        <dbReference type="SAM" id="MobiDB-lite"/>
    </source>
</evidence>
<sequence>MQKAMNEILGKDISQDQTETPSTQNDEVLTMSKMFEKMCIKIYAFMENTTKTISPIEKYDSNKKSIRCVYCDADHRRIECSLFKKDKEPELLDYLPTALSKTRMELGRL</sequence>
<dbReference type="AlphaFoldDB" id="A0A1R1XS10"/>
<proteinExistence type="predicted"/>
<organism evidence="2 3">
    <name type="scientific">Smittium culicis</name>
    <dbReference type="NCBI Taxonomy" id="133412"/>
    <lineage>
        <taxon>Eukaryota</taxon>
        <taxon>Fungi</taxon>
        <taxon>Fungi incertae sedis</taxon>
        <taxon>Zoopagomycota</taxon>
        <taxon>Kickxellomycotina</taxon>
        <taxon>Harpellomycetes</taxon>
        <taxon>Harpellales</taxon>
        <taxon>Legeriomycetaceae</taxon>
        <taxon>Smittium</taxon>
    </lineage>
</organism>
<feature type="compositionally biased region" description="Polar residues" evidence="1">
    <location>
        <begin position="15"/>
        <end position="26"/>
    </location>
</feature>
<gene>
    <name evidence="2" type="ORF">AYI69_g7448</name>
</gene>
<dbReference type="EMBL" id="LSSM01003598">
    <property type="protein sequence ID" value="OMJ17396.1"/>
    <property type="molecule type" value="Genomic_DNA"/>
</dbReference>
<evidence type="ECO:0000313" key="3">
    <source>
        <dbReference type="Proteomes" id="UP000187429"/>
    </source>
</evidence>
<keyword evidence="3" id="KW-1185">Reference proteome</keyword>
<evidence type="ECO:0000313" key="2">
    <source>
        <dbReference type="EMBL" id="OMJ17396.1"/>
    </source>
</evidence>
<name>A0A1R1XS10_9FUNG</name>
<accession>A0A1R1XS10</accession>